<keyword evidence="3" id="KW-1185">Reference proteome</keyword>
<reference evidence="2 3" key="1">
    <citation type="journal article" date="2019" name="Int. J. Syst. Evol. Microbiol.">
        <title>The Global Catalogue of Microorganisms (GCM) 10K type strain sequencing project: providing services to taxonomists for standard genome sequencing and annotation.</title>
        <authorList>
            <consortium name="The Broad Institute Genomics Platform"/>
            <consortium name="The Broad Institute Genome Sequencing Center for Infectious Disease"/>
            <person name="Wu L."/>
            <person name="Ma J."/>
        </authorList>
    </citation>
    <scope>NUCLEOTIDE SEQUENCE [LARGE SCALE GENOMIC DNA]</scope>
    <source>
        <strain evidence="2 3">CGMCC 1.12562</strain>
    </source>
</reference>
<organism evidence="2 3">
    <name type="scientific">Halobacterium litoreum</name>
    <dbReference type="NCBI Taxonomy" id="2039234"/>
    <lineage>
        <taxon>Archaea</taxon>
        <taxon>Methanobacteriati</taxon>
        <taxon>Methanobacteriota</taxon>
        <taxon>Stenosarchaea group</taxon>
        <taxon>Halobacteria</taxon>
        <taxon>Halobacteriales</taxon>
        <taxon>Halobacteriaceae</taxon>
        <taxon>Halobacterium</taxon>
    </lineage>
</organism>
<evidence type="ECO:0000313" key="2">
    <source>
        <dbReference type="EMBL" id="MFC3478857.1"/>
    </source>
</evidence>
<proteinExistence type="predicted"/>
<dbReference type="AlphaFoldDB" id="A0ABD5NI27"/>
<keyword evidence="1" id="KW-1133">Transmembrane helix</keyword>
<keyword evidence="1" id="KW-0812">Transmembrane</keyword>
<comment type="caution">
    <text evidence="2">The sequence shown here is derived from an EMBL/GenBank/DDBJ whole genome shotgun (WGS) entry which is preliminary data.</text>
</comment>
<gene>
    <name evidence="2" type="ORF">ACFOKC_14090</name>
</gene>
<evidence type="ECO:0000256" key="1">
    <source>
        <dbReference type="SAM" id="Phobius"/>
    </source>
</evidence>
<dbReference type="EMBL" id="JBHRWN010000002">
    <property type="protein sequence ID" value="MFC3478857.1"/>
    <property type="molecule type" value="Genomic_DNA"/>
</dbReference>
<name>A0ABD5NI27_9EURY</name>
<protein>
    <submittedName>
        <fullName evidence="2">Uncharacterized protein</fullName>
    </submittedName>
</protein>
<feature type="transmembrane region" description="Helical" evidence="1">
    <location>
        <begin position="75"/>
        <end position="97"/>
    </location>
</feature>
<dbReference type="Proteomes" id="UP001595660">
    <property type="component" value="Unassembled WGS sequence"/>
</dbReference>
<accession>A0ABD5NI27</accession>
<feature type="transmembrane region" description="Helical" evidence="1">
    <location>
        <begin position="42"/>
        <end position="63"/>
    </location>
</feature>
<dbReference type="GeneID" id="69118128"/>
<evidence type="ECO:0000313" key="3">
    <source>
        <dbReference type="Proteomes" id="UP001595660"/>
    </source>
</evidence>
<sequence length="103" mass="10446">MRRVLLAAGAVVASLALAWVHWLGLLVGGIAVGLLSRSWPKALASGVGFGVLAWLAFIAVLWDAGRLAAYWDGGLLLYASVGIPIALGLLGSLAYGATDAASS</sequence>
<dbReference type="RefSeq" id="WP_232569653.1">
    <property type="nucleotide sequence ID" value="NZ_CP089466.1"/>
</dbReference>
<keyword evidence="1" id="KW-0472">Membrane</keyword>